<keyword evidence="2" id="KW-0488">Methylation</keyword>
<dbReference type="PROSITE" id="PS50859">
    <property type="entry name" value="LONGIN"/>
    <property type="match status" value="1"/>
</dbReference>
<dbReference type="Proteomes" id="UP001527925">
    <property type="component" value="Unassembled WGS sequence"/>
</dbReference>
<dbReference type="InterPro" id="IPR045848">
    <property type="entry name" value="R-SNARE_YKT6"/>
</dbReference>
<dbReference type="Pfam" id="PF13774">
    <property type="entry name" value="Longin"/>
    <property type="match status" value="1"/>
</dbReference>
<comment type="similarity">
    <text evidence="1">Belongs to the synaptobrevin family.</text>
</comment>
<dbReference type="CDD" id="cd14824">
    <property type="entry name" value="Longin"/>
    <property type="match status" value="1"/>
</dbReference>
<comment type="caution">
    <text evidence="11">The sequence shown here is derived from an EMBL/GenBank/DDBJ whole genome shotgun (WGS) entry which is preliminary data.</text>
</comment>
<evidence type="ECO:0000256" key="3">
    <source>
        <dbReference type="ARBA" id="ARBA00023136"/>
    </source>
</evidence>
<evidence type="ECO:0000256" key="6">
    <source>
        <dbReference type="ARBA" id="ARBA00023289"/>
    </source>
</evidence>
<evidence type="ECO:0000256" key="8">
    <source>
        <dbReference type="PROSITE-ProRule" id="PRU00290"/>
    </source>
</evidence>
<comment type="subcellular location">
    <subcellularLocation>
        <location evidence="7">Endomembrane system</location>
        <topology evidence="7">Lipid-anchor</topology>
        <orientation evidence="7">Cytoplasmic side</orientation>
    </subcellularLocation>
</comment>
<dbReference type="PANTHER" id="PTHR45806">
    <property type="entry name" value="SYNAPTOBREVIN HOMOLOG YKT6"/>
    <property type="match status" value="1"/>
</dbReference>
<protein>
    <submittedName>
        <fullName evidence="11">Palmitoyltransferase</fullName>
    </submittedName>
</protein>
<proteinExistence type="inferred from homology"/>
<keyword evidence="4" id="KW-0564">Palmitate</keyword>
<dbReference type="EMBL" id="JADGIZ020000060">
    <property type="protein sequence ID" value="KAL2912641.1"/>
    <property type="molecule type" value="Genomic_DNA"/>
</dbReference>
<evidence type="ECO:0000256" key="4">
    <source>
        <dbReference type="ARBA" id="ARBA00023139"/>
    </source>
</evidence>
<evidence type="ECO:0000256" key="1">
    <source>
        <dbReference type="ARBA" id="ARBA00008025"/>
    </source>
</evidence>
<evidence type="ECO:0000256" key="5">
    <source>
        <dbReference type="ARBA" id="ARBA00023288"/>
    </source>
</evidence>
<name>A0ABR4MZE1_9FUNG</name>
<evidence type="ECO:0000256" key="7">
    <source>
        <dbReference type="ARBA" id="ARBA00046278"/>
    </source>
</evidence>
<evidence type="ECO:0000259" key="10">
    <source>
        <dbReference type="PROSITE" id="PS50892"/>
    </source>
</evidence>
<evidence type="ECO:0000256" key="2">
    <source>
        <dbReference type="ARBA" id="ARBA00022481"/>
    </source>
</evidence>
<feature type="domain" description="V-SNARE coiled-coil homology" evidence="10">
    <location>
        <begin position="139"/>
        <end position="199"/>
    </location>
</feature>
<dbReference type="SUPFAM" id="SSF64356">
    <property type="entry name" value="SNARE-like"/>
    <property type="match status" value="1"/>
</dbReference>
<accession>A0ABR4MZE1</accession>
<evidence type="ECO:0000313" key="11">
    <source>
        <dbReference type="EMBL" id="KAL2912641.1"/>
    </source>
</evidence>
<gene>
    <name evidence="11" type="primary">YKT6</name>
    <name evidence="11" type="ORF">HK105_207857</name>
</gene>
<keyword evidence="8" id="KW-0175">Coiled coil</keyword>
<dbReference type="CDD" id="cd15867">
    <property type="entry name" value="R-SNARE_YKT6"/>
    <property type="match status" value="1"/>
</dbReference>
<dbReference type="SMART" id="SM01270">
    <property type="entry name" value="Longin"/>
    <property type="match status" value="1"/>
</dbReference>
<keyword evidence="5" id="KW-0449">Lipoprotein</keyword>
<keyword evidence="6" id="KW-0636">Prenylation</keyword>
<dbReference type="Gene3D" id="1.20.5.110">
    <property type="match status" value="1"/>
</dbReference>
<dbReference type="SUPFAM" id="SSF58038">
    <property type="entry name" value="SNARE fusion complex"/>
    <property type="match status" value="1"/>
</dbReference>
<sequence>MKVFALAIVQTGSPAKLLAVEHELSSFSYFQRGSVQEAMNFFVQTVVERTSAGTRQTVQQDNYTGHVYARHDGLASAIVTDAEYPPRVAFSILNRLLDEFVQKFPAHKRSAISPATTAQAYPELRDHLNKSQDPQSADPFMRVQRELDETKIVLHKTMESLLQRGEKLDDLVARSDQLSAQSKMFYKTAKSTNACCTYM</sequence>
<keyword evidence="12" id="KW-1185">Reference proteome</keyword>
<evidence type="ECO:0000313" key="12">
    <source>
        <dbReference type="Proteomes" id="UP001527925"/>
    </source>
</evidence>
<dbReference type="InterPro" id="IPR042855">
    <property type="entry name" value="V_SNARE_CC"/>
</dbReference>
<dbReference type="InterPro" id="IPR010908">
    <property type="entry name" value="Longin_dom"/>
</dbReference>
<organism evidence="11 12">
    <name type="scientific">Polyrhizophydium stewartii</name>
    <dbReference type="NCBI Taxonomy" id="2732419"/>
    <lineage>
        <taxon>Eukaryota</taxon>
        <taxon>Fungi</taxon>
        <taxon>Fungi incertae sedis</taxon>
        <taxon>Chytridiomycota</taxon>
        <taxon>Chytridiomycota incertae sedis</taxon>
        <taxon>Chytridiomycetes</taxon>
        <taxon>Rhizophydiales</taxon>
        <taxon>Rhizophydiales incertae sedis</taxon>
        <taxon>Polyrhizophydium</taxon>
    </lineage>
</organism>
<dbReference type="Pfam" id="PF00957">
    <property type="entry name" value="Synaptobrevin"/>
    <property type="match status" value="1"/>
</dbReference>
<keyword evidence="3" id="KW-0472">Membrane</keyword>
<dbReference type="InterPro" id="IPR011012">
    <property type="entry name" value="Longin-like_dom_sf"/>
</dbReference>
<dbReference type="PROSITE" id="PS50892">
    <property type="entry name" value="V_SNARE"/>
    <property type="match status" value="1"/>
</dbReference>
<dbReference type="PANTHER" id="PTHR45806:SF1">
    <property type="entry name" value="SYNAPTOBREVIN HOMOLOG YKT6"/>
    <property type="match status" value="1"/>
</dbReference>
<dbReference type="Gene3D" id="3.30.450.50">
    <property type="entry name" value="Longin domain"/>
    <property type="match status" value="1"/>
</dbReference>
<evidence type="ECO:0000259" key="9">
    <source>
        <dbReference type="PROSITE" id="PS50859"/>
    </source>
</evidence>
<feature type="domain" description="Longin" evidence="9">
    <location>
        <begin position="7"/>
        <end position="125"/>
    </location>
</feature>
<reference evidence="11 12" key="1">
    <citation type="submission" date="2023-09" db="EMBL/GenBank/DDBJ databases">
        <title>Pangenome analysis of Batrachochytrium dendrobatidis and related Chytrids.</title>
        <authorList>
            <person name="Yacoub M.N."/>
            <person name="Stajich J.E."/>
            <person name="James T.Y."/>
        </authorList>
    </citation>
    <scope>NUCLEOTIDE SEQUENCE [LARGE SCALE GENOMIC DNA]</scope>
    <source>
        <strain evidence="11 12">JEL0888</strain>
    </source>
</reference>